<dbReference type="SUPFAM" id="SSF53756">
    <property type="entry name" value="UDP-Glycosyltransferase/glycogen phosphorylase"/>
    <property type="match status" value="1"/>
</dbReference>
<dbReference type="EMBL" id="LPUF01000001">
    <property type="protein sequence ID" value="OQK16605.1"/>
    <property type="molecule type" value="Genomic_DNA"/>
</dbReference>
<evidence type="ECO:0000313" key="3">
    <source>
        <dbReference type="EMBL" id="OQK16605.1"/>
    </source>
</evidence>
<name>A0A1V8M4X1_9GAMM</name>
<evidence type="ECO:0000256" key="1">
    <source>
        <dbReference type="ARBA" id="ARBA00022676"/>
    </source>
</evidence>
<dbReference type="PANTHER" id="PTHR30160:SF15">
    <property type="entry name" value="GLYCOSYLTRANSFERASE HI_0523-RELATED"/>
    <property type="match status" value="1"/>
</dbReference>
<reference evidence="3 4" key="1">
    <citation type="submission" date="2015-12" db="EMBL/GenBank/DDBJ databases">
        <authorList>
            <person name="Shamseldin A."/>
            <person name="Moawad H."/>
            <person name="Abd El-Rahim W.M."/>
            <person name="Sadowsky M.J."/>
        </authorList>
    </citation>
    <scope>NUCLEOTIDE SEQUENCE [LARGE SCALE GENOMIC DNA]</scope>
    <source>
        <strain evidence="3 4">WF1</strain>
    </source>
</reference>
<dbReference type="OrthoDB" id="9797795at2"/>
<dbReference type="AlphaFoldDB" id="A0A1V8M4X1"/>
<dbReference type="STRING" id="1420851.AU255_01485"/>
<dbReference type="Gene3D" id="3.40.50.2000">
    <property type="entry name" value="Glycogen Phosphorylase B"/>
    <property type="match status" value="2"/>
</dbReference>
<gene>
    <name evidence="3" type="ORF">AU255_01485</name>
</gene>
<protein>
    <submittedName>
        <fullName evidence="3">Heptosyltransferase</fullName>
    </submittedName>
</protein>
<proteinExistence type="predicted"/>
<dbReference type="Pfam" id="PF01075">
    <property type="entry name" value="Glyco_transf_9"/>
    <property type="match status" value="1"/>
</dbReference>
<accession>A0A1V8M4X1</accession>
<organism evidence="3 4">
    <name type="scientific">Methyloprofundus sedimenti</name>
    <dbReference type="NCBI Taxonomy" id="1420851"/>
    <lineage>
        <taxon>Bacteria</taxon>
        <taxon>Pseudomonadati</taxon>
        <taxon>Pseudomonadota</taxon>
        <taxon>Gammaproteobacteria</taxon>
        <taxon>Methylococcales</taxon>
        <taxon>Methylococcaceae</taxon>
        <taxon>Methyloprofundus</taxon>
    </lineage>
</organism>
<dbReference type="GO" id="GO:0005829">
    <property type="term" value="C:cytosol"/>
    <property type="evidence" value="ECO:0007669"/>
    <property type="project" value="TreeGrafter"/>
</dbReference>
<evidence type="ECO:0000313" key="4">
    <source>
        <dbReference type="Proteomes" id="UP000191980"/>
    </source>
</evidence>
<keyword evidence="4" id="KW-1185">Reference proteome</keyword>
<comment type="caution">
    <text evidence="3">The sequence shown here is derived from an EMBL/GenBank/DDBJ whole genome shotgun (WGS) entry which is preliminary data.</text>
</comment>
<keyword evidence="1" id="KW-0328">Glycosyltransferase</keyword>
<dbReference type="CDD" id="cd03789">
    <property type="entry name" value="GT9_LPS_heptosyltransferase"/>
    <property type="match status" value="1"/>
</dbReference>
<dbReference type="PANTHER" id="PTHR30160">
    <property type="entry name" value="TETRAACYLDISACCHARIDE 4'-KINASE-RELATED"/>
    <property type="match status" value="1"/>
</dbReference>
<dbReference type="GO" id="GO:0008713">
    <property type="term" value="F:ADP-heptose-lipopolysaccharide heptosyltransferase activity"/>
    <property type="evidence" value="ECO:0007669"/>
    <property type="project" value="TreeGrafter"/>
</dbReference>
<dbReference type="GO" id="GO:0009244">
    <property type="term" value="P:lipopolysaccharide core region biosynthetic process"/>
    <property type="evidence" value="ECO:0007669"/>
    <property type="project" value="TreeGrafter"/>
</dbReference>
<dbReference type="InterPro" id="IPR002201">
    <property type="entry name" value="Glyco_trans_9"/>
</dbReference>
<dbReference type="Proteomes" id="UP000191980">
    <property type="component" value="Unassembled WGS sequence"/>
</dbReference>
<evidence type="ECO:0000256" key="2">
    <source>
        <dbReference type="ARBA" id="ARBA00022679"/>
    </source>
</evidence>
<dbReference type="InterPro" id="IPR051199">
    <property type="entry name" value="LPS_LOS_Heptosyltrfase"/>
</dbReference>
<sequence>MNILITRHDKIGDFITILPMLKILKTQTNHRVIVLVSKINYDLARSIDYIDEVILYSENPLQLIKNIRQQKIDTSISCFIDTRLGTILFLSGIKTRISPATKIAQLFFNQTVKQRRGQVKKTEWQYNIDLLKAFSPDINCQLDRPFLQFNNLTPCSNIKTIAFHPGFGGSSDGNLKLVDYLKLAKSISAIQDIKVVFTFGPDDSESKTYIQSHIDFPAELVDSKMSLVDFCKLIASFNLFVSTSTGPMHLAGALNIKTLSFFGDHLFASSKRWATISDPEKQANFEVPQNYGEEFYQRVENKLISLCS</sequence>
<keyword evidence="2 3" id="KW-0808">Transferase</keyword>